<reference evidence="10" key="1">
    <citation type="submission" date="2015-02" db="EMBL/GenBank/DDBJ databases">
        <title>Genome sequencing for Strongylocentrotus purpuratus.</title>
        <authorList>
            <person name="Murali S."/>
            <person name="Liu Y."/>
            <person name="Vee V."/>
            <person name="English A."/>
            <person name="Wang M."/>
            <person name="Skinner E."/>
            <person name="Han Y."/>
            <person name="Muzny D.M."/>
            <person name="Worley K.C."/>
            <person name="Gibbs R.A."/>
        </authorList>
    </citation>
    <scope>NUCLEOTIDE SEQUENCE</scope>
</reference>
<keyword evidence="5 8" id="KW-1133">Transmembrane helix</keyword>
<dbReference type="KEGG" id="spu:115920605"/>
<keyword evidence="4 8" id="KW-0812">Transmembrane</keyword>
<evidence type="ECO:0000256" key="2">
    <source>
        <dbReference type="ARBA" id="ARBA00022448"/>
    </source>
</evidence>
<keyword evidence="2" id="KW-0813">Transport</keyword>
<evidence type="ECO:0000256" key="3">
    <source>
        <dbReference type="ARBA" id="ARBA00022475"/>
    </source>
</evidence>
<keyword evidence="6 8" id="KW-0472">Membrane</keyword>
<comment type="subcellular location">
    <subcellularLocation>
        <location evidence="1">Cell membrane</location>
        <topology evidence="1">Multi-pass membrane protein</topology>
    </subcellularLocation>
</comment>
<evidence type="ECO:0000313" key="9">
    <source>
        <dbReference type="EnsemblMetazoa" id="XP_030832578"/>
    </source>
</evidence>
<dbReference type="PANTHER" id="PTHR21444:SF15">
    <property type="entry name" value="RECEPTOR FOR RETINOL UPTAKE STRA6"/>
    <property type="match status" value="1"/>
</dbReference>
<proteinExistence type="predicted"/>
<dbReference type="GO" id="GO:0034632">
    <property type="term" value="F:retinol transmembrane transporter activity"/>
    <property type="evidence" value="ECO:0007669"/>
    <property type="project" value="InterPro"/>
</dbReference>
<dbReference type="InParanoid" id="A0A7M7N836"/>
<name>A0A7M7N836_STRPU</name>
<dbReference type="OrthoDB" id="2376984at2759"/>
<dbReference type="GO" id="GO:0005886">
    <property type="term" value="C:plasma membrane"/>
    <property type="evidence" value="ECO:0007669"/>
    <property type="project" value="UniProtKB-SubCell"/>
</dbReference>
<feature type="transmembrane region" description="Helical" evidence="8">
    <location>
        <begin position="142"/>
        <end position="160"/>
    </location>
</feature>
<evidence type="ECO:0000256" key="7">
    <source>
        <dbReference type="ARBA" id="ARBA00023170"/>
    </source>
</evidence>
<dbReference type="Proteomes" id="UP000007110">
    <property type="component" value="Unassembled WGS sequence"/>
</dbReference>
<keyword evidence="7" id="KW-0675">Receptor</keyword>
<dbReference type="EnsemblMetazoa" id="XM_030976718">
    <property type="protein sequence ID" value="XP_030832578"/>
    <property type="gene ID" value="LOC115920605"/>
</dbReference>
<evidence type="ECO:0000256" key="8">
    <source>
        <dbReference type="SAM" id="Phobius"/>
    </source>
</evidence>
<evidence type="ECO:0000256" key="5">
    <source>
        <dbReference type="ARBA" id="ARBA00022989"/>
    </source>
</evidence>
<dbReference type="InterPro" id="IPR026612">
    <property type="entry name" value="STRA6-like"/>
</dbReference>
<evidence type="ECO:0000313" key="10">
    <source>
        <dbReference type="Proteomes" id="UP000007110"/>
    </source>
</evidence>
<dbReference type="RefSeq" id="XP_030832578.1">
    <property type="nucleotide sequence ID" value="XM_030976718.1"/>
</dbReference>
<keyword evidence="10" id="KW-1185">Reference proteome</keyword>
<evidence type="ECO:0000256" key="6">
    <source>
        <dbReference type="ARBA" id="ARBA00023136"/>
    </source>
</evidence>
<dbReference type="PANTHER" id="PTHR21444">
    <property type="entry name" value="COILED-COIL DOMAIN-CONTAINING PROTEIN 180"/>
    <property type="match status" value="1"/>
</dbReference>
<protein>
    <submittedName>
        <fullName evidence="9">Uncharacterized protein</fullName>
    </submittedName>
</protein>
<reference evidence="9" key="2">
    <citation type="submission" date="2021-01" db="UniProtKB">
        <authorList>
            <consortium name="EnsemblMetazoa"/>
        </authorList>
    </citation>
    <scope>IDENTIFICATION</scope>
</reference>
<feature type="transmembrane region" description="Helical" evidence="8">
    <location>
        <begin position="108"/>
        <end position="130"/>
    </location>
</feature>
<evidence type="ECO:0000256" key="1">
    <source>
        <dbReference type="ARBA" id="ARBA00004651"/>
    </source>
</evidence>
<keyword evidence="3" id="KW-1003">Cell membrane</keyword>
<dbReference type="GeneID" id="115920605"/>
<sequence length="174" mass="19788">MASSTELPSSMPNASAICDITLVQFYWIGINIPLAVILLLVATLCRCQFNPFKCCGRPKLVYPMNFLDGYSNRVPYVFAFLVTSNVIIDLLQLGPEEYLAQYSSTVRFFLWATIKYICIIIAGLVFYPLLACITYSNFLTDVLGLMFTCNWFAMYIYIYTLCPIGVSFRFTQCL</sequence>
<evidence type="ECO:0000256" key="4">
    <source>
        <dbReference type="ARBA" id="ARBA00022692"/>
    </source>
</evidence>
<dbReference type="Pfam" id="PF14752">
    <property type="entry name" value="RBP_receptor"/>
    <property type="match status" value="1"/>
</dbReference>
<dbReference type="AlphaFoldDB" id="A0A7M7N836"/>
<dbReference type="GO" id="GO:0038023">
    <property type="term" value="F:signaling receptor activity"/>
    <property type="evidence" value="ECO:0007669"/>
    <property type="project" value="InterPro"/>
</dbReference>
<accession>A0A7M7N836</accession>
<feature type="transmembrane region" description="Helical" evidence="8">
    <location>
        <begin position="70"/>
        <end position="88"/>
    </location>
</feature>
<feature type="transmembrane region" description="Helical" evidence="8">
    <location>
        <begin position="25"/>
        <end position="49"/>
    </location>
</feature>
<organism evidence="9 10">
    <name type="scientific">Strongylocentrotus purpuratus</name>
    <name type="common">Purple sea urchin</name>
    <dbReference type="NCBI Taxonomy" id="7668"/>
    <lineage>
        <taxon>Eukaryota</taxon>
        <taxon>Metazoa</taxon>
        <taxon>Echinodermata</taxon>
        <taxon>Eleutherozoa</taxon>
        <taxon>Echinozoa</taxon>
        <taxon>Echinoidea</taxon>
        <taxon>Euechinoidea</taxon>
        <taxon>Echinacea</taxon>
        <taxon>Camarodonta</taxon>
        <taxon>Echinidea</taxon>
        <taxon>Strongylocentrotidae</taxon>
        <taxon>Strongylocentrotus</taxon>
    </lineage>
</organism>